<evidence type="ECO:0000256" key="2">
    <source>
        <dbReference type="ARBA" id="ARBA00023125"/>
    </source>
</evidence>
<accession>C0QB64</accession>
<proteinExistence type="predicted"/>
<feature type="domain" description="HTH tetR-type" evidence="5">
    <location>
        <begin position="16"/>
        <end position="76"/>
    </location>
</feature>
<keyword evidence="3" id="KW-0804">Transcription</keyword>
<dbReference type="RefSeq" id="WP_015903649.1">
    <property type="nucleotide sequence ID" value="NC_012108.1"/>
</dbReference>
<dbReference type="GO" id="GO:0003700">
    <property type="term" value="F:DNA-binding transcription factor activity"/>
    <property type="evidence" value="ECO:0007669"/>
    <property type="project" value="TreeGrafter"/>
</dbReference>
<dbReference type="SUPFAM" id="SSF46689">
    <property type="entry name" value="Homeodomain-like"/>
    <property type="match status" value="1"/>
</dbReference>
<sequence>MGRISSFELLRESERETRKDLIITAATELFREKNFWDISMRDIAGTAGVSASSLYRYFPSRDDLFIEALLIDINKIEILLNERMVRGEGLEALTLAVVDYFLDNEPTFQMMCHFLMRGDETPGVNEKFGAVQLHFLKMFEKVVKTLAGGEEALTQLHIRAFFASLSGIVMTFRRFPGYTDQERRGYIHKLSLLIMSDGKGIGV</sequence>
<dbReference type="GO" id="GO:0016787">
    <property type="term" value="F:hydrolase activity"/>
    <property type="evidence" value="ECO:0007669"/>
    <property type="project" value="UniProtKB-KW"/>
</dbReference>
<organism evidence="6 7">
    <name type="scientific">Desulforapulum autotrophicum (strain ATCC 43914 / DSM 3382 / VKM B-1955 / HRM2)</name>
    <name type="common">Desulfobacterium autotrophicum</name>
    <dbReference type="NCBI Taxonomy" id="177437"/>
    <lineage>
        <taxon>Bacteria</taxon>
        <taxon>Pseudomonadati</taxon>
        <taxon>Thermodesulfobacteriota</taxon>
        <taxon>Desulfobacteria</taxon>
        <taxon>Desulfobacterales</taxon>
        <taxon>Desulfobacteraceae</taxon>
        <taxon>Desulforapulum</taxon>
    </lineage>
</organism>
<dbReference type="InterPro" id="IPR001647">
    <property type="entry name" value="HTH_TetR"/>
</dbReference>
<keyword evidence="1" id="KW-0805">Transcription regulation</keyword>
<dbReference type="PROSITE" id="PS50977">
    <property type="entry name" value="HTH_TETR_2"/>
    <property type="match status" value="1"/>
</dbReference>
<evidence type="ECO:0000256" key="1">
    <source>
        <dbReference type="ARBA" id="ARBA00023015"/>
    </source>
</evidence>
<dbReference type="Proteomes" id="UP000000442">
    <property type="component" value="Chromosome"/>
</dbReference>
<dbReference type="GO" id="GO:0000976">
    <property type="term" value="F:transcription cis-regulatory region binding"/>
    <property type="evidence" value="ECO:0007669"/>
    <property type="project" value="TreeGrafter"/>
</dbReference>
<dbReference type="AlphaFoldDB" id="C0QB64"/>
<dbReference type="eggNOG" id="COG1309">
    <property type="taxonomic scope" value="Bacteria"/>
</dbReference>
<dbReference type="InterPro" id="IPR009057">
    <property type="entry name" value="Homeodomain-like_sf"/>
</dbReference>
<keyword evidence="7" id="KW-1185">Reference proteome</keyword>
<evidence type="ECO:0000256" key="3">
    <source>
        <dbReference type="ARBA" id="ARBA00023163"/>
    </source>
</evidence>
<dbReference type="InterPro" id="IPR050109">
    <property type="entry name" value="HTH-type_TetR-like_transc_reg"/>
</dbReference>
<name>C0QB64_DESAH</name>
<keyword evidence="2 4" id="KW-0238">DNA-binding</keyword>
<dbReference type="Pfam" id="PF00440">
    <property type="entry name" value="TetR_N"/>
    <property type="match status" value="1"/>
</dbReference>
<dbReference type="HOGENOM" id="CLU_114027_0_0_7"/>
<dbReference type="PRINTS" id="PR00455">
    <property type="entry name" value="HTHTETR"/>
</dbReference>
<evidence type="ECO:0000313" key="6">
    <source>
        <dbReference type="EMBL" id="ACN14863.1"/>
    </source>
</evidence>
<dbReference type="PANTHER" id="PTHR30055">
    <property type="entry name" value="HTH-TYPE TRANSCRIPTIONAL REGULATOR RUTR"/>
    <property type="match status" value="1"/>
</dbReference>
<dbReference type="KEGG" id="dat:HRM2_17590"/>
<keyword evidence="6" id="KW-0378">Hydrolase</keyword>
<dbReference type="EMBL" id="CP001087">
    <property type="protein sequence ID" value="ACN14863.1"/>
    <property type="molecule type" value="Genomic_DNA"/>
</dbReference>
<evidence type="ECO:0000259" key="5">
    <source>
        <dbReference type="PROSITE" id="PS50977"/>
    </source>
</evidence>
<reference evidence="6 7" key="1">
    <citation type="journal article" date="2009" name="Environ. Microbiol.">
        <title>Genome sequence of Desulfobacterium autotrophicum HRM2, a marine sulfate reducer oxidizing organic carbon completely to carbon dioxide.</title>
        <authorList>
            <person name="Strittmatter A.W."/>
            <person name="Liesegang H."/>
            <person name="Rabus R."/>
            <person name="Decker I."/>
            <person name="Amann J."/>
            <person name="Andres S."/>
            <person name="Henne A."/>
            <person name="Fricke W.F."/>
            <person name="Martinez-Arias R."/>
            <person name="Bartels D."/>
            <person name="Goesmann A."/>
            <person name="Krause L."/>
            <person name="Puehler A."/>
            <person name="Klenk H.P."/>
            <person name="Richter M."/>
            <person name="Schuler M."/>
            <person name="Gloeckner F.O."/>
            <person name="Meyerdierks A."/>
            <person name="Gottschalk G."/>
            <person name="Amann R."/>
        </authorList>
    </citation>
    <scope>NUCLEOTIDE SEQUENCE [LARGE SCALE GENOMIC DNA]</scope>
    <source>
        <strain evidence="7">ATCC 43914 / DSM 3382 / HRM2</strain>
    </source>
</reference>
<gene>
    <name evidence="6" type="ordered locus">HRM2_17590</name>
</gene>
<evidence type="ECO:0000313" key="7">
    <source>
        <dbReference type="Proteomes" id="UP000000442"/>
    </source>
</evidence>
<dbReference type="Gene3D" id="1.10.357.10">
    <property type="entry name" value="Tetracycline Repressor, domain 2"/>
    <property type="match status" value="1"/>
</dbReference>
<feature type="DNA-binding region" description="H-T-H motif" evidence="4">
    <location>
        <begin position="39"/>
        <end position="58"/>
    </location>
</feature>
<protein>
    <submittedName>
        <fullName evidence="6">Predicted ABC-type molybdate/tungstate transporter, ATP binding protein (ATPase)</fullName>
        <ecNumber evidence="6">3.6.3.25</ecNumber>
    </submittedName>
</protein>
<dbReference type="STRING" id="177437.HRM2_17590"/>
<dbReference type="EC" id="3.6.3.25" evidence="6"/>
<evidence type="ECO:0000256" key="4">
    <source>
        <dbReference type="PROSITE-ProRule" id="PRU00335"/>
    </source>
</evidence>
<dbReference type="PANTHER" id="PTHR30055:SF234">
    <property type="entry name" value="HTH-TYPE TRANSCRIPTIONAL REGULATOR BETI"/>
    <property type="match status" value="1"/>
</dbReference>